<dbReference type="EMBL" id="BLXT01000140">
    <property type="protein sequence ID" value="GFN74516.1"/>
    <property type="molecule type" value="Genomic_DNA"/>
</dbReference>
<evidence type="ECO:0000313" key="1">
    <source>
        <dbReference type="EMBL" id="GFN74516.1"/>
    </source>
</evidence>
<reference evidence="1 2" key="1">
    <citation type="journal article" date="2021" name="Elife">
        <title>Chloroplast acquisition without the gene transfer in kleptoplastic sea slugs, Plakobranchus ocellatus.</title>
        <authorList>
            <person name="Maeda T."/>
            <person name="Takahashi S."/>
            <person name="Yoshida T."/>
            <person name="Shimamura S."/>
            <person name="Takaki Y."/>
            <person name="Nagai Y."/>
            <person name="Toyoda A."/>
            <person name="Suzuki Y."/>
            <person name="Arimoto A."/>
            <person name="Ishii H."/>
            <person name="Satoh N."/>
            <person name="Nishiyama T."/>
            <person name="Hasebe M."/>
            <person name="Maruyama T."/>
            <person name="Minagawa J."/>
            <person name="Obokata J."/>
            <person name="Shigenobu S."/>
        </authorList>
    </citation>
    <scope>NUCLEOTIDE SEQUENCE [LARGE SCALE GENOMIC DNA]</scope>
</reference>
<dbReference type="Proteomes" id="UP000735302">
    <property type="component" value="Unassembled WGS sequence"/>
</dbReference>
<comment type="caution">
    <text evidence="1">The sequence shown here is derived from an EMBL/GenBank/DDBJ whole genome shotgun (WGS) entry which is preliminary data.</text>
</comment>
<protein>
    <submittedName>
        <fullName evidence="1">Uncharacterized protein</fullName>
    </submittedName>
</protein>
<name>A0AAV3XWJ7_9GAST</name>
<dbReference type="AlphaFoldDB" id="A0AAV3XWJ7"/>
<keyword evidence="2" id="KW-1185">Reference proteome</keyword>
<organism evidence="1 2">
    <name type="scientific">Plakobranchus ocellatus</name>
    <dbReference type="NCBI Taxonomy" id="259542"/>
    <lineage>
        <taxon>Eukaryota</taxon>
        <taxon>Metazoa</taxon>
        <taxon>Spiralia</taxon>
        <taxon>Lophotrochozoa</taxon>
        <taxon>Mollusca</taxon>
        <taxon>Gastropoda</taxon>
        <taxon>Heterobranchia</taxon>
        <taxon>Euthyneura</taxon>
        <taxon>Panpulmonata</taxon>
        <taxon>Sacoglossa</taxon>
        <taxon>Placobranchoidea</taxon>
        <taxon>Plakobranchidae</taxon>
        <taxon>Plakobranchus</taxon>
    </lineage>
</organism>
<accession>A0AAV3XWJ7</accession>
<proteinExistence type="predicted"/>
<gene>
    <name evidence="1" type="ORF">PoB_000102200</name>
</gene>
<sequence>MRATTSTCASKFISVSIQRCTFKVFRIEAKLPLYFLLYRSQSFFVSVWLGADGRVKQHRRAFTETDFRLSSLSSQLRHSNVGFPKRLHFYKITWHSNPESQIATSRSDKLLLSSSSLLTTLPTAVKSSRYCNFREQKNGPVFECKEKEMYGHLKEIL</sequence>
<evidence type="ECO:0000313" key="2">
    <source>
        <dbReference type="Proteomes" id="UP000735302"/>
    </source>
</evidence>